<keyword evidence="8" id="KW-1185">Reference proteome</keyword>
<dbReference type="InterPro" id="IPR011564">
    <property type="entry name" value="Telomer_end-bd_POT1/Cdc13"/>
</dbReference>
<evidence type="ECO:0000256" key="5">
    <source>
        <dbReference type="SAM" id="MobiDB-lite"/>
    </source>
</evidence>
<evidence type="ECO:0000313" key="7">
    <source>
        <dbReference type="EMBL" id="KAF8715015.1"/>
    </source>
</evidence>
<dbReference type="EMBL" id="JACEFO010001734">
    <property type="protein sequence ID" value="KAF8715015.1"/>
    <property type="molecule type" value="Genomic_DNA"/>
</dbReference>
<name>A0A835BWA1_9POAL</name>
<comment type="caution">
    <text evidence="7">The sequence shown here is derived from an EMBL/GenBank/DDBJ whole genome shotgun (WGS) entry which is preliminary data.</text>
</comment>
<dbReference type="GO" id="GO:0010521">
    <property type="term" value="F:telomerase inhibitor activity"/>
    <property type="evidence" value="ECO:0007669"/>
    <property type="project" value="TreeGrafter"/>
</dbReference>
<evidence type="ECO:0000259" key="6">
    <source>
        <dbReference type="SMART" id="SM00976"/>
    </source>
</evidence>
<dbReference type="Pfam" id="PF02765">
    <property type="entry name" value="POT1"/>
    <property type="match status" value="1"/>
</dbReference>
<organism evidence="7 8">
    <name type="scientific">Digitaria exilis</name>
    <dbReference type="NCBI Taxonomy" id="1010633"/>
    <lineage>
        <taxon>Eukaryota</taxon>
        <taxon>Viridiplantae</taxon>
        <taxon>Streptophyta</taxon>
        <taxon>Embryophyta</taxon>
        <taxon>Tracheophyta</taxon>
        <taxon>Spermatophyta</taxon>
        <taxon>Magnoliopsida</taxon>
        <taxon>Liliopsida</taxon>
        <taxon>Poales</taxon>
        <taxon>Poaceae</taxon>
        <taxon>PACMAD clade</taxon>
        <taxon>Panicoideae</taxon>
        <taxon>Panicodae</taxon>
        <taxon>Paniceae</taxon>
        <taxon>Anthephorinae</taxon>
        <taxon>Digitaria</taxon>
    </lineage>
</organism>
<gene>
    <name evidence="7" type="ORF">HU200_027561</name>
</gene>
<evidence type="ECO:0000313" key="8">
    <source>
        <dbReference type="Proteomes" id="UP000636709"/>
    </source>
</evidence>
<keyword evidence="4" id="KW-0238">DNA-binding</keyword>
<dbReference type="SMART" id="SM00976">
    <property type="entry name" value="Telo_bind"/>
    <property type="match status" value="1"/>
</dbReference>
<comment type="subcellular location">
    <subcellularLocation>
        <location evidence="1">Chromosome</location>
        <location evidence="1">Telomere</location>
    </subcellularLocation>
</comment>
<dbReference type="SUPFAM" id="SSF50249">
    <property type="entry name" value="Nucleic acid-binding proteins"/>
    <property type="match status" value="2"/>
</dbReference>
<keyword evidence="3" id="KW-0779">Telomere</keyword>
<feature type="region of interest" description="Disordered" evidence="5">
    <location>
        <begin position="1"/>
        <end position="21"/>
    </location>
</feature>
<evidence type="ECO:0000256" key="1">
    <source>
        <dbReference type="ARBA" id="ARBA00004574"/>
    </source>
</evidence>
<dbReference type="Gene3D" id="2.40.50.140">
    <property type="entry name" value="Nucleic acid-binding proteins"/>
    <property type="match status" value="2"/>
</dbReference>
<evidence type="ECO:0000256" key="4">
    <source>
        <dbReference type="ARBA" id="ARBA00023125"/>
    </source>
</evidence>
<protein>
    <recommendedName>
        <fullName evidence="6">Telomeric single stranded DNA binding POT1/Cdc13 domain-containing protein</fullName>
    </recommendedName>
</protein>
<accession>A0A835BWA1</accession>
<dbReference type="AlphaFoldDB" id="A0A835BWA1"/>
<keyword evidence="2" id="KW-0158">Chromosome</keyword>
<evidence type="ECO:0000256" key="3">
    <source>
        <dbReference type="ARBA" id="ARBA00022895"/>
    </source>
</evidence>
<dbReference type="PANTHER" id="PTHR14513:SF0">
    <property type="entry name" value="PROTECTION OF TELOMERES PROTEIN 1"/>
    <property type="match status" value="1"/>
</dbReference>
<reference evidence="7" key="1">
    <citation type="submission" date="2020-07" db="EMBL/GenBank/DDBJ databases">
        <title>Genome sequence and genetic diversity analysis of an under-domesticated orphan crop, white fonio (Digitaria exilis).</title>
        <authorList>
            <person name="Bennetzen J.L."/>
            <person name="Chen S."/>
            <person name="Ma X."/>
            <person name="Wang X."/>
            <person name="Yssel A.E.J."/>
            <person name="Chaluvadi S.R."/>
            <person name="Johnson M."/>
            <person name="Gangashetty P."/>
            <person name="Hamidou F."/>
            <person name="Sanogo M.D."/>
            <person name="Zwaenepoel A."/>
            <person name="Wallace J."/>
            <person name="Van De Peer Y."/>
            <person name="Van Deynze A."/>
        </authorList>
    </citation>
    <scope>NUCLEOTIDE SEQUENCE</scope>
    <source>
        <tissue evidence="7">Leaves</tissue>
    </source>
</reference>
<feature type="domain" description="Telomeric single stranded DNA binding POT1/Cdc13" evidence="6">
    <location>
        <begin position="34"/>
        <end position="167"/>
    </location>
</feature>
<dbReference type="OrthoDB" id="2186770at2759"/>
<dbReference type="Pfam" id="PF25507">
    <property type="entry name" value="OB_POT1A"/>
    <property type="match status" value="1"/>
</dbReference>
<dbReference type="InterPro" id="IPR028389">
    <property type="entry name" value="POT1"/>
</dbReference>
<proteinExistence type="predicted"/>
<dbReference type="InterPro" id="IPR012340">
    <property type="entry name" value="NA-bd_OB-fold"/>
</dbReference>
<dbReference type="GO" id="GO:0016233">
    <property type="term" value="P:telomere capping"/>
    <property type="evidence" value="ECO:0007669"/>
    <property type="project" value="TreeGrafter"/>
</dbReference>
<sequence>MEAAAAAARERKRPREGDGAPSAVVAAGEAQYVYLPIADALKAPGARVCLFAAISEIGATVRSRGTDFTLTLRIADQSRPAGISVTFFADNTALLPYVRSGGDVISLHNVVITMHGEFFVTFNKKFSSFALFEGRESTKCSPYQSSMKYHGSKHDNELLNQMRIWLTYNPPGMKDLELQLRSLKADTTFDLVCKVLHVHENNGEWIFYVWDGTDTPAAEFQAILDAEAVESSPLHLEGAPPPREVLCTMPCVGTVLRVFANRFFKEVFHLQKNIYWARFCNISCKQEFGIWKGMLSPSSRLRLLSHEDASVVDRLKIYDSRIANQVHRQPMASLLEASNVSDVEYETAGYTTLMESLTHEQVTHKFKTLVRVVAAYPCRASELRLLLTGSFCLRLTLEDPTARIHAYVHKDDGAKFFGGFLTAEALIKKMNKLLGIPEENEEGVPLIRNPPWIWFCLKSYRLDKNDPWGSRRYRVFGTEIRD</sequence>
<dbReference type="Proteomes" id="UP000636709">
    <property type="component" value="Unassembled WGS sequence"/>
</dbReference>
<evidence type="ECO:0000256" key="2">
    <source>
        <dbReference type="ARBA" id="ARBA00022454"/>
    </source>
</evidence>
<dbReference type="GO" id="GO:0032210">
    <property type="term" value="P:regulation of telomere maintenance via telomerase"/>
    <property type="evidence" value="ECO:0007669"/>
    <property type="project" value="TreeGrafter"/>
</dbReference>
<dbReference type="CDD" id="cd04497">
    <property type="entry name" value="hPOT1_OB1_like"/>
    <property type="match status" value="1"/>
</dbReference>
<dbReference type="InterPro" id="IPR057620">
    <property type="entry name" value="POT1A/B-like_OB"/>
</dbReference>
<dbReference type="GO" id="GO:0000783">
    <property type="term" value="C:nuclear telomere cap complex"/>
    <property type="evidence" value="ECO:0007669"/>
    <property type="project" value="TreeGrafter"/>
</dbReference>
<dbReference type="GO" id="GO:0098505">
    <property type="term" value="F:G-rich strand telomeric DNA binding"/>
    <property type="evidence" value="ECO:0007669"/>
    <property type="project" value="TreeGrafter"/>
</dbReference>
<dbReference type="PANTHER" id="PTHR14513">
    <property type="entry name" value="PROTECTION OF TELOMERES 1"/>
    <property type="match status" value="1"/>
</dbReference>